<comment type="caution">
    <text evidence="1">The sequence shown here is derived from an EMBL/GenBank/DDBJ whole genome shotgun (WGS) entry which is preliminary data.</text>
</comment>
<protein>
    <submittedName>
        <fullName evidence="1">Uncharacterized protein</fullName>
    </submittedName>
</protein>
<evidence type="ECO:0000313" key="2">
    <source>
        <dbReference type="Proteomes" id="UP001066276"/>
    </source>
</evidence>
<gene>
    <name evidence="1" type="ORF">NDU88_004178</name>
</gene>
<dbReference type="EMBL" id="JANPWB010000014">
    <property type="protein sequence ID" value="KAJ1099074.1"/>
    <property type="molecule type" value="Genomic_DNA"/>
</dbReference>
<evidence type="ECO:0000313" key="1">
    <source>
        <dbReference type="EMBL" id="KAJ1099074.1"/>
    </source>
</evidence>
<accession>A0AAV7M7L1</accession>
<name>A0AAV7M7L1_PLEWA</name>
<organism evidence="1 2">
    <name type="scientific">Pleurodeles waltl</name>
    <name type="common">Iberian ribbed newt</name>
    <dbReference type="NCBI Taxonomy" id="8319"/>
    <lineage>
        <taxon>Eukaryota</taxon>
        <taxon>Metazoa</taxon>
        <taxon>Chordata</taxon>
        <taxon>Craniata</taxon>
        <taxon>Vertebrata</taxon>
        <taxon>Euteleostomi</taxon>
        <taxon>Amphibia</taxon>
        <taxon>Batrachia</taxon>
        <taxon>Caudata</taxon>
        <taxon>Salamandroidea</taxon>
        <taxon>Salamandridae</taxon>
        <taxon>Pleurodelinae</taxon>
        <taxon>Pleurodeles</taxon>
    </lineage>
</organism>
<dbReference type="AlphaFoldDB" id="A0AAV7M7L1"/>
<sequence length="69" mass="7309">MGTRSPRRCWGEWTICGAATETGGKKAWPRPGIAGDAGDLLGPARLIASRPGQNLRVTETGRRGFGTVE</sequence>
<reference evidence="1" key="1">
    <citation type="journal article" date="2022" name="bioRxiv">
        <title>Sequencing and chromosome-scale assembly of the giantPleurodeles waltlgenome.</title>
        <authorList>
            <person name="Brown T."/>
            <person name="Elewa A."/>
            <person name="Iarovenko S."/>
            <person name="Subramanian E."/>
            <person name="Araus A.J."/>
            <person name="Petzold A."/>
            <person name="Susuki M."/>
            <person name="Suzuki K.-i.T."/>
            <person name="Hayashi T."/>
            <person name="Toyoda A."/>
            <person name="Oliveira C."/>
            <person name="Osipova E."/>
            <person name="Leigh N.D."/>
            <person name="Simon A."/>
            <person name="Yun M.H."/>
        </authorList>
    </citation>
    <scope>NUCLEOTIDE SEQUENCE</scope>
    <source>
        <strain evidence="1">20211129_DDA</strain>
        <tissue evidence="1">Liver</tissue>
    </source>
</reference>
<keyword evidence="2" id="KW-1185">Reference proteome</keyword>
<dbReference type="Proteomes" id="UP001066276">
    <property type="component" value="Chromosome 10"/>
</dbReference>
<proteinExistence type="predicted"/>